<evidence type="ECO:0000313" key="2">
    <source>
        <dbReference type="Proteomes" id="UP001501736"/>
    </source>
</evidence>
<keyword evidence="2" id="KW-1185">Reference proteome</keyword>
<comment type="caution">
    <text evidence="1">The sequence shown here is derived from an EMBL/GenBank/DDBJ whole genome shotgun (WGS) entry which is preliminary data.</text>
</comment>
<proteinExistence type="predicted"/>
<gene>
    <name evidence="1" type="ORF">GCM10020260_26720</name>
</gene>
<dbReference type="EMBL" id="BAAAYG010000016">
    <property type="protein sequence ID" value="GAA3288331.1"/>
    <property type="molecule type" value="Genomic_DNA"/>
</dbReference>
<accession>A0ABP6RFE7</accession>
<evidence type="ECO:0000313" key="1">
    <source>
        <dbReference type="EMBL" id="GAA3288331.1"/>
    </source>
</evidence>
<protein>
    <submittedName>
        <fullName evidence="1">Uncharacterized protein</fullName>
    </submittedName>
</protein>
<sequence length="345" mass="36240">MIAWAAWSAALIVALVLGGFAVWLVDTKVYTTEALGEQWWEAVQAGDGEVLLGQFADVPEAAGEAGEGEDPRLSAGSVDTLLLDGGTLEHSAEQIEDLRVVERSGAADLVFTVDGEEHRSRLPMDKADESWGIFDQWALDPAALAEVSLSVPGASAGGIGQVDVNGEPVNLQEDAAELAAYAPSVLDVAVDSEWLTGSAHRVLALDPEDVGGSDAEALSEEIEIELEASSAAAEQMHQKVKTYLSSCAEQQVLMPSGCPMGVETPNRVEASTIEWSMPKAQELTLSFGPDGWSVAGADRLTATVSFTAQDYYSGETLEETHDVTFGLDVEVGASGEDLLVSVTGG</sequence>
<reference evidence="2" key="1">
    <citation type="journal article" date="2019" name="Int. J. Syst. Evol. Microbiol.">
        <title>The Global Catalogue of Microorganisms (GCM) 10K type strain sequencing project: providing services to taxonomists for standard genome sequencing and annotation.</title>
        <authorList>
            <consortium name="The Broad Institute Genomics Platform"/>
            <consortium name="The Broad Institute Genome Sequencing Center for Infectious Disease"/>
            <person name="Wu L."/>
            <person name="Ma J."/>
        </authorList>
    </citation>
    <scope>NUCLEOTIDE SEQUENCE [LARGE SCALE GENOMIC DNA]</scope>
    <source>
        <strain evidence="2">JCM 11483</strain>
    </source>
</reference>
<organism evidence="1 2">
    <name type="scientific">Nesterenkonia halobia</name>
    <dbReference type="NCBI Taxonomy" id="37922"/>
    <lineage>
        <taxon>Bacteria</taxon>
        <taxon>Bacillati</taxon>
        <taxon>Actinomycetota</taxon>
        <taxon>Actinomycetes</taxon>
        <taxon>Micrococcales</taxon>
        <taxon>Micrococcaceae</taxon>
        <taxon>Nesterenkonia</taxon>
    </lineage>
</organism>
<name>A0ABP6RFE7_9MICC</name>
<dbReference type="Proteomes" id="UP001501736">
    <property type="component" value="Unassembled WGS sequence"/>
</dbReference>